<organism evidence="2 3">
    <name type="scientific">Corynebacterium macginleyi</name>
    <dbReference type="NCBI Taxonomy" id="38290"/>
    <lineage>
        <taxon>Bacteria</taxon>
        <taxon>Bacillati</taxon>
        <taxon>Actinomycetota</taxon>
        <taxon>Actinomycetes</taxon>
        <taxon>Mycobacteriales</taxon>
        <taxon>Corynebacteriaceae</taxon>
        <taxon>Corynebacterium</taxon>
    </lineage>
</organism>
<dbReference type="OrthoDB" id="4427502at2"/>
<keyword evidence="1" id="KW-0472">Membrane</keyword>
<keyword evidence="1" id="KW-0812">Transmembrane</keyword>
<sequence length="61" mass="6843">MRRPLLWDSLLGFLGFFASLAVLQAIVNLFHDSPAIWPGLVAGTLCALTYLAWRAKRKDLQ</sequence>
<comment type="caution">
    <text evidence="2">The sequence shown here is derived from an EMBL/GenBank/DDBJ whole genome shotgun (WGS) entry which is preliminary data.</text>
</comment>
<protein>
    <submittedName>
        <fullName evidence="2">Uncharacterized protein</fullName>
    </submittedName>
</protein>
<accession>A0A3M0GLS5</accession>
<evidence type="ECO:0000313" key="3">
    <source>
        <dbReference type="Proteomes" id="UP000270649"/>
    </source>
</evidence>
<dbReference type="AlphaFoldDB" id="A0A3M0GLS5"/>
<proteinExistence type="predicted"/>
<evidence type="ECO:0000256" key="1">
    <source>
        <dbReference type="SAM" id="Phobius"/>
    </source>
</evidence>
<dbReference type="EMBL" id="REGC01000005">
    <property type="protein sequence ID" value="RMB60781.1"/>
    <property type="molecule type" value="Genomic_DNA"/>
</dbReference>
<name>A0A3M0GLS5_9CORY</name>
<reference evidence="2 3" key="1">
    <citation type="submission" date="2018-10" db="EMBL/GenBank/DDBJ databases">
        <title>Corynebacterium macginleyi genome sequencing and assembly of the type strain and two clinical samples.</title>
        <authorList>
            <person name="Bernier A.-M."/>
            <person name="Bernard K."/>
        </authorList>
    </citation>
    <scope>NUCLEOTIDE SEQUENCE [LARGE SCALE GENOMIC DNA]</scope>
    <source>
        <strain evidence="2 3">NML 120205</strain>
    </source>
</reference>
<gene>
    <name evidence="2" type="ORF">D9543_05555</name>
</gene>
<feature type="transmembrane region" description="Helical" evidence="1">
    <location>
        <begin position="35"/>
        <end position="53"/>
    </location>
</feature>
<keyword evidence="1" id="KW-1133">Transmembrane helix</keyword>
<evidence type="ECO:0000313" key="2">
    <source>
        <dbReference type="EMBL" id="RMB60781.1"/>
    </source>
</evidence>
<dbReference type="Proteomes" id="UP000270649">
    <property type="component" value="Unassembled WGS sequence"/>
</dbReference>